<comment type="caution">
    <text evidence="1">The sequence shown here is derived from an EMBL/GenBank/DDBJ whole genome shotgun (WGS) entry which is preliminary data.</text>
</comment>
<reference evidence="1 2" key="1">
    <citation type="submission" date="2021-06" db="EMBL/GenBank/DDBJ databases">
        <authorList>
            <person name="Palmer J.M."/>
        </authorList>
    </citation>
    <scope>NUCLEOTIDE SEQUENCE [LARGE SCALE GENOMIC DNA]</scope>
    <source>
        <strain evidence="2">if_2019</strain>
        <tissue evidence="1">Muscle</tissue>
    </source>
</reference>
<accession>A0ABV0T6K3</accession>
<protein>
    <submittedName>
        <fullName evidence="1">Uncharacterized protein</fullName>
    </submittedName>
</protein>
<dbReference type="Proteomes" id="UP001482620">
    <property type="component" value="Unassembled WGS sequence"/>
</dbReference>
<proteinExistence type="predicted"/>
<gene>
    <name evidence="1" type="ORF">ILYODFUR_038911</name>
</gene>
<evidence type="ECO:0000313" key="1">
    <source>
        <dbReference type="EMBL" id="MEQ2227563.1"/>
    </source>
</evidence>
<keyword evidence="2" id="KW-1185">Reference proteome</keyword>
<name>A0ABV0T6K3_9TELE</name>
<sequence length="127" mass="14619">MSKELRCRLIRNTMTSMIAILRAKGDGESHRYPSKLEITAMAKRIVLNYPMLQDQDLKNSWVSEIHPINDQSVLCCTFLLLILQKANKCVVQFTVYAQLNKRLKNVRSPKKTLRLGDNQRGKDATKD</sequence>
<organism evidence="1 2">
    <name type="scientific">Ilyodon furcidens</name>
    <name type="common">goldbreast splitfin</name>
    <dbReference type="NCBI Taxonomy" id="33524"/>
    <lineage>
        <taxon>Eukaryota</taxon>
        <taxon>Metazoa</taxon>
        <taxon>Chordata</taxon>
        <taxon>Craniata</taxon>
        <taxon>Vertebrata</taxon>
        <taxon>Euteleostomi</taxon>
        <taxon>Actinopterygii</taxon>
        <taxon>Neopterygii</taxon>
        <taxon>Teleostei</taxon>
        <taxon>Neoteleostei</taxon>
        <taxon>Acanthomorphata</taxon>
        <taxon>Ovalentaria</taxon>
        <taxon>Atherinomorphae</taxon>
        <taxon>Cyprinodontiformes</taxon>
        <taxon>Goodeidae</taxon>
        <taxon>Ilyodon</taxon>
    </lineage>
</organism>
<evidence type="ECO:0000313" key="2">
    <source>
        <dbReference type="Proteomes" id="UP001482620"/>
    </source>
</evidence>
<dbReference type="EMBL" id="JAHRIQ010022089">
    <property type="protein sequence ID" value="MEQ2227563.1"/>
    <property type="molecule type" value="Genomic_DNA"/>
</dbReference>